<name>A0A5J6LGP6_9GAMM</name>
<dbReference type="Gene3D" id="3.30.70.270">
    <property type="match status" value="1"/>
</dbReference>
<dbReference type="KEGG" id="nik:F5I99_15400"/>
<dbReference type="SMART" id="SM00267">
    <property type="entry name" value="GGDEF"/>
    <property type="match status" value="1"/>
</dbReference>
<keyword evidence="8" id="KW-1185">Reference proteome</keyword>
<evidence type="ECO:0000256" key="4">
    <source>
        <dbReference type="SAM" id="Phobius"/>
    </source>
</evidence>
<dbReference type="Pfam" id="PF00672">
    <property type="entry name" value="HAMP"/>
    <property type="match status" value="1"/>
</dbReference>
<protein>
    <recommendedName>
        <fullName evidence="2">diguanylate cyclase</fullName>
        <ecNumber evidence="2">2.7.7.65</ecNumber>
    </recommendedName>
</protein>
<dbReference type="GO" id="GO:0005886">
    <property type="term" value="C:plasma membrane"/>
    <property type="evidence" value="ECO:0007669"/>
    <property type="project" value="TreeGrafter"/>
</dbReference>
<sequence length="622" mass="68559">MHKLQTKIIFALSSVMLLLTLVITVASLASFRDFSIRAATEHTRTAAEVIRVALTEAMLNGTIDKRDSLLGRIANVNGLDEARVIRGPQVKQQFGDGLLGEMTADTTDLNVLSSGESVFTLNGGILSPEFRATIPYIATSDGDVNCLLCHNVPENTVLGAVTLTASIEHMKSAAIMTVAFLVIAVGLFAFISILYLRRMLHPLVTTANEIETAVESAIAGDFSHRIESRTNDEIGKIATQFNALSEGITNKLSLIRENVVQLVQSKPDYHGGNLLTETAETVSGLVRVSRFKQAIEEDETAGEVFLRISEVLEQEFNIHTFSLYEVEQNKKMIHPVMIDGVPEAPIHWCDPAIHDHCVGCRAVRTGHLIDGSENTQICRSFSIDAAATNKHYICLPVIESGSVGSVVQLVFDVAEAHKVRNQRPLLEAYLREAAPVLQAKRLMASLRESSLKDAMTGLRNRRFLEEYAETLISQCKRRSVPMTLLMMDLDYFKPVNDTYGHDAGDQVLRELAVILQANVRESDLVVRYGGEEFLIVLLETNAEQAMPVAEKIRGAVESHKFKVGGTSLSKTISAGVADYPNDAQAFWQVLKFADVSLYAAKEGGRNQVVRFHKELWSEDADY</sequence>
<dbReference type="Pfam" id="PF00990">
    <property type="entry name" value="GGDEF"/>
    <property type="match status" value="1"/>
</dbReference>
<dbReference type="Gene3D" id="3.30.450.290">
    <property type="match status" value="1"/>
</dbReference>
<feature type="domain" description="HAMP" evidence="5">
    <location>
        <begin position="201"/>
        <end position="253"/>
    </location>
</feature>
<comment type="cofactor">
    <cofactor evidence="1">
        <name>Mg(2+)</name>
        <dbReference type="ChEBI" id="CHEBI:18420"/>
    </cofactor>
</comment>
<dbReference type="InterPro" id="IPR029787">
    <property type="entry name" value="Nucleotide_cyclase"/>
</dbReference>
<dbReference type="PANTHER" id="PTHR45138:SF9">
    <property type="entry name" value="DIGUANYLATE CYCLASE DGCM-RELATED"/>
    <property type="match status" value="1"/>
</dbReference>
<feature type="domain" description="GGDEF" evidence="6">
    <location>
        <begin position="480"/>
        <end position="613"/>
    </location>
</feature>
<dbReference type="EC" id="2.7.7.65" evidence="2"/>
<dbReference type="PANTHER" id="PTHR45138">
    <property type="entry name" value="REGULATORY COMPONENTS OF SENSORY TRANSDUCTION SYSTEM"/>
    <property type="match status" value="1"/>
</dbReference>
<dbReference type="FunFam" id="3.30.70.270:FF:000001">
    <property type="entry name" value="Diguanylate cyclase domain protein"/>
    <property type="match status" value="1"/>
</dbReference>
<evidence type="ECO:0000259" key="6">
    <source>
        <dbReference type="PROSITE" id="PS50887"/>
    </source>
</evidence>
<evidence type="ECO:0000313" key="7">
    <source>
        <dbReference type="EMBL" id="QEW07767.1"/>
    </source>
</evidence>
<dbReference type="GO" id="GO:0052621">
    <property type="term" value="F:diguanylate cyclase activity"/>
    <property type="evidence" value="ECO:0007669"/>
    <property type="project" value="UniProtKB-EC"/>
</dbReference>
<dbReference type="GO" id="GO:1902201">
    <property type="term" value="P:negative regulation of bacterial-type flagellum-dependent cell motility"/>
    <property type="evidence" value="ECO:0007669"/>
    <property type="project" value="TreeGrafter"/>
</dbReference>
<dbReference type="SUPFAM" id="SSF55073">
    <property type="entry name" value="Nucleotide cyclase"/>
    <property type="match status" value="1"/>
</dbReference>
<proteinExistence type="predicted"/>
<evidence type="ECO:0000256" key="1">
    <source>
        <dbReference type="ARBA" id="ARBA00001946"/>
    </source>
</evidence>
<dbReference type="SMART" id="SM00304">
    <property type="entry name" value="HAMP"/>
    <property type="match status" value="1"/>
</dbReference>
<dbReference type="RefSeq" id="WP_151057513.1">
    <property type="nucleotide sequence ID" value="NZ_CP044222.1"/>
</dbReference>
<dbReference type="Gene3D" id="1.10.8.500">
    <property type="entry name" value="HAMP domain in histidine kinase"/>
    <property type="match status" value="1"/>
</dbReference>
<dbReference type="InterPro" id="IPR050469">
    <property type="entry name" value="Diguanylate_Cyclase"/>
</dbReference>
<dbReference type="PROSITE" id="PS50887">
    <property type="entry name" value="GGDEF"/>
    <property type="match status" value="1"/>
</dbReference>
<organism evidence="7 8">
    <name type="scientific">Nitrincola iocasae</name>
    <dbReference type="NCBI Taxonomy" id="2614693"/>
    <lineage>
        <taxon>Bacteria</taxon>
        <taxon>Pseudomonadati</taxon>
        <taxon>Pseudomonadota</taxon>
        <taxon>Gammaproteobacteria</taxon>
        <taxon>Oceanospirillales</taxon>
        <taxon>Oceanospirillaceae</taxon>
        <taxon>Nitrincola</taxon>
    </lineage>
</organism>
<dbReference type="InterPro" id="IPR043128">
    <property type="entry name" value="Rev_trsase/Diguanyl_cyclase"/>
</dbReference>
<dbReference type="CDD" id="cd06225">
    <property type="entry name" value="HAMP"/>
    <property type="match status" value="1"/>
</dbReference>
<reference evidence="7 8" key="1">
    <citation type="submission" date="2019-09" db="EMBL/GenBank/DDBJ databases">
        <title>Nitrincola iocasae sp. nov., a bacterium isolated from the sediment collected at a cold seep field in South China Sea.</title>
        <authorList>
            <person name="Zhang H."/>
            <person name="Wang H."/>
            <person name="Li C."/>
        </authorList>
    </citation>
    <scope>NUCLEOTIDE SEQUENCE [LARGE SCALE GENOMIC DNA]</scope>
    <source>
        <strain evidence="7 8">KXZD1103</strain>
    </source>
</reference>
<gene>
    <name evidence="7" type="ORF">F5I99_15400</name>
</gene>
<dbReference type="EMBL" id="CP044222">
    <property type="protein sequence ID" value="QEW07767.1"/>
    <property type="molecule type" value="Genomic_DNA"/>
</dbReference>
<dbReference type="InterPro" id="IPR003660">
    <property type="entry name" value="HAMP_dom"/>
</dbReference>
<keyword evidence="4" id="KW-1133">Transmembrane helix</keyword>
<dbReference type="GO" id="GO:0043709">
    <property type="term" value="P:cell adhesion involved in single-species biofilm formation"/>
    <property type="evidence" value="ECO:0007669"/>
    <property type="project" value="TreeGrafter"/>
</dbReference>
<accession>A0A5J6LGP6</accession>
<keyword evidence="4" id="KW-0472">Membrane</keyword>
<dbReference type="GO" id="GO:0007165">
    <property type="term" value="P:signal transduction"/>
    <property type="evidence" value="ECO:0007669"/>
    <property type="project" value="InterPro"/>
</dbReference>
<dbReference type="Proteomes" id="UP000325606">
    <property type="component" value="Chromosome"/>
</dbReference>
<dbReference type="AlphaFoldDB" id="A0A5J6LGP6"/>
<dbReference type="CDD" id="cd01949">
    <property type="entry name" value="GGDEF"/>
    <property type="match status" value="1"/>
</dbReference>
<dbReference type="PROSITE" id="PS50885">
    <property type="entry name" value="HAMP"/>
    <property type="match status" value="1"/>
</dbReference>
<feature type="transmembrane region" description="Helical" evidence="4">
    <location>
        <begin position="173"/>
        <end position="196"/>
    </location>
</feature>
<dbReference type="NCBIfam" id="TIGR00254">
    <property type="entry name" value="GGDEF"/>
    <property type="match status" value="1"/>
</dbReference>
<comment type="catalytic activity">
    <reaction evidence="3">
        <text>2 GTP = 3',3'-c-di-GMP + 2 diphosphate</text>
        <dbReference type="Rhea" id="RHEA:24898"/>
        <dbReference type="ChEBI" id="CHEBI:33019"/>
        <dbReference type="ChEBI" id="CHEBI:37565"/>
        <dbReference type="ChEBI" id="CHEBI:58805"/>
        <dbReference type="EC" id="2.7.7.65"/>
    </reaction>
</comment>
<evidence type="ECO:0000256" key="3">
    <source>
        <dbReference type="ARBA" id="ARBA00034247"/>
    </source>
</evidence>
<keyword evidence="4" id="KW-0812">Transmembrane</keyword>
<evidence type="ECO:0000256" key="2">
    <source>
        <dbReference type="ARBA" id="ARBA00012528"/>
    </source>
</evidence>
<dbReference type="InterPro" id="IPR000160">
    <property type="entry name" value="GGDEF_dom"/>
</dbReference>
<evidence type="ECO:0000313" key="8">
    <source>
        <dbReference type="Proteomes" id="UP000325606"/>
    </source>
</evidence>
<evidence type="ECO:0000259" key="5">
    <source>
        <dbReference type="PROSITE" id="PS50885"/>
    </source>
</evidence>